<accession>A0A8J7ZD29</accession>
<dbReference type="InterPro" id="IPR011527">
    <property type="entry name" value="ABC1_TM_dom"/>
</dbReference>
<dbReference type="FunFam" id="3.40.50.300:FF:000287">
    <property type="entry name" value="Multidrug ABC transporter ATP-binding protein"/>
    <property type="match status" value="1"/>
</dbReference>
<evidence type="ECO:0000256" key="7">
    <source>
        <dbReference type="ARBA" id="ARBA00023136"/>
    </source>
</evidence>
<dbReference type="GO" id="GO:0140359">
    <property type="term" value="F:ABC-type transporter activity"/>
    <property type="evidence" value="ECO:0007669"/>
    <property type="project" value="InterPro"/>
</dbReference>
<evidence type="ECO:0000259" key="11">
    <source>
        <dbReference type="PROSITE" id="PS50929"/>
    </source>
</evidence>
<evidence type="ECO:0000256" key="4">
    <source>
        <dbReference type="ARBA" id="ARBA00022741"/>
    </source>
</evidence>
<dbReference type="PROSITE" id="PS50929">
    <property type="entry name" value="ABC_TM1F"/>
    <property type="match status" value="1"/>
</dbReference>
<evidence type="ECO:0000256" key="5">
    <source>
        <dbReference type="ARBA" id="ARBA00022840"/>
    </source>
</evidence>
<gene>
    <name evidence="12" type="ORF">GS601_21500</name>
</gene>
<dbReference type="GO" id="GO:0016887">
    <property type="term" value="F:ATP hydrolysis activity"/>
    <property type="evidence" value="ECO:0007669"/>
    <property type="project" value="InterPro"/>
</dbReference>
<dbReference type="InterPro" id="IPR017871">
    <property type="entry name" value="ABC_transporter-like_CS"/>
</dbReference>
<dbReference type="PANTHER" id="PTHR24221:SF397">
    <property type="entry name" value="ABC TRANSPORTER, ATP-BINDING TRANSMEMBRANE PROTEIN"/>
    <property type="match status" value="1"/>
</dbReference>
<dbReference type="PROSITE" id="PS50893">
    <property type="entry name" value="ABC_TRANSPORTER_2"/>
    <property type="match status" value="1"/>
</dbReference>
<evidence type="ECO:0000256" key="1">
    <source>
        <dbReference type="ARBA" id="ARBA00004651"/>
    </source>
</evidence>
<comment type="caution">
    <text evidence="12">The sequence shown here is derived from an EMBL/GenBank/DDBJ whole genome shotgun (WGS) entry which is preliminary data.</text>
</comment>
<evidence type="ECO:0000256" key="3">
    <source>
        <dbReference type="ARBA" id="ARBA00022692"/>
    </source>
</evidence>
<dbReference type="CDD" id="cd07346">
    <property type="entry name" value="ABC_6TM_exporters"/>
    <property type="match status" value="1"/>
</dbReference>
<keyword evidence="7 9" id="KW-0472">Membrane</keyword>
<dbReference type="GO" id="GO:0005886">
    <property type="term" value="C:plasma membrane"/>
    <property type="evidence" value="ECO:0007669"/>
    <property type="project" value="UniProtKB-SubCell"/>
</dbReference>
<proteinExistence type="predicted"/>
<keyword evidence="13" id="KW-1185">Reference proteome</keyword>
<evidence type="ECO:0000313" key="12">
    <source>
        <dbReference type="EMBL" id="NDJ19830.1"/>
    </source>
</evidence>
<dbReference type="PANTHER" id="PTHR24221">
    <property type="entry name" value="ATP-BINDING CASSETTE SUB-FAMILY B"/>
    <property type="match status" value="1"/>
</dbReference>
<dbReference type="SUPFAM" id="SSF52540">
    <property type="entry name" value="P-loop containing nucleoside triphosphate hydrolases"/>
    <property type="match status" value="1"/>
</dbReference>
<dbReference type="InterPro" id="IPR003593">
    <property type="entry name" value="AAA+_ATPase"/>
</dbReference>
<keyword evidence="6 9" id="KW-1133">Transmembrane helix</keyword>
<feature type="transmembrane region" description="Helical" evidence="9">
    <location>
        <begin position="24"/>
        <end position="50"/>
    </location>
</feature>
<feature type="transmembrane region" description="Helical" evidence="9">
    <location>
        <begin position="62"/>
        <end position="83"/>
    </location>
</feature>
<dbReference type="AlphaFoldDB" id="A0A8J7ZD29"/>
<dbReference type="SUPFAM" id="SSF90123">
    <property type="entry name" value="ABC transporter transmembrane region"/>
    <property type="match status" value="1"/>
</dbReference>
<evidence type="ECO:0000256" key="2">
    <source>
        <dbReference type="ARBA" id="ARBA00022448"/>
    </source>
</evidence>
<feature type="domain" description="ABC transmembrane type-1" evidence="11">
    <location>
        <begin position="25"/>
        <end position="310"/>
    </location>
</feature>
<feature type="domain" description="ABC transporter" evidence="10">
    <location>
        <begin position="341"/>
        <end position="582"/>
    </location>
</feature>
<feature type="transmembrane region" description="Helical" evidence="9">
    <location>
        <begin position="165"/>
        <end position="184"/>
    </location>
</feature>
<dbReference type="EMBL" id="WVIE01000042">
    <property type="protein sequence ID" value="NDJ19830.1"/>
    <property type="molecule type" value="Genomic_DNA"/>
</dbReference>
<evidence type="ECO:0000256" key="9">
    <source>
        <dbReference type="SAM" id="Phobius"/>
    </source>
</evidence>
<dbReference type="InterPro" id="IPR036640">
    <property type="entry name" value="ABC1_TM_sf"/>
</dbReference>
<dbReference type="Gene3D" id="3.40.50.300">
    <property type="entry name" value="P-loop containing nucleotide triphosphate hydrolases"/>
    <property type="match status" value="1"/>
</dbReference>
<dbReference type="RefSeq" id="WP_162425354.1">
    <property type="nucleotide sequence ID" value="NZ_WVIE01000042.1"/>
</dbReference>
<dbReference type="InterPro" id="IPR039421">
    <property type="entry name" value="Type_1_exporter"/>
</dbReference>
<protein>
    <submittedName>
        <fullName evidence="12">ATP-binding cassette domain-containing protein</fullName>
    </submittedName>
</protein>
<evidence type="ECO:0000259" key="10">
    <source>
        <dbReference type="PROSITE" id="PS50893"/>
    </source>
</evidence>
<dbReference type="PROSITE" id="PS00211">
    <property type="entry name" value="ABC_TRANSPORTER_1"/>
    <property type="match status" value="1"/>
</dbReference>
<evidence type="ECO:0000256" key="8">
    <source>
        <dbReference type="SAM" id="Coils"/>
    </source>
</evidence>
<name>A0A8J7ZD29_9CYAN</name>
<keyword evidence="4" id="KW-0547">Nucleotide-binding</keyword>
<keyword evidence="3 9" id="KW-0812">Transmembrane</keyword>
<organism evidence="12 13">
    <name type="scientific">Myxacorys almedinensis A</name>
    <dbReference type="NCBI Taxonomy" id="2690445"/>
    <lineage>
        <taxon>Bacteria</taxon>
        <taxon>Bacillati</taxon>
        <taxon>Cyanobacteriota</taxon>
        <taxon>Cyanophyceae</taxon>
        <taxon>Leptolyngbyales</taxon>
        <taxon>Leptolyngbyaceae</taxon>
        <taxon>Myxacorys</taxon>
        <taxon>Myxacorys almedinensis</taxon>
    </lineage>
</organism>
<keyword evidence="8" id="KW-0175">Coiled coil</keyword>
<keyword evidence="2" id="KW-0813">Transport</keyword>
<evidence type="ECO:0000256" key="6">
    <source>
        <dbReference type="ARBA" id="ARBA00022989"/>
    </source>
</evidence>
<dbReference type="SMART" id="SM00382">
    <property type="entry name" value="AAA"/>
    <property type="match status" value="1"/>
</dbReference>
<comment type="subcellular location">
    <subcellularLocation>
        <location evidence="1">Cell membrane</location>
        <topology evidence="1">Multi-pass membrane protein</topology>
    </subcellularLocation>
</comment>
<evidence type="ECO:0000313" key="13">
    <source>
        <dbReference type="Proteomes" id="UP000646053"/>
    </source>
</evidence>
<reference evidence="12" key="1">
    <citation type="submission" date="2019-12" db="EMBL/GenBank/DDBJ databases">
        <title>High-Quality draft genome sequences of three cyanobacteria isolated from the limestone walls of the Old Cathedral of Coimbra.</title>
        <authorList>
            <person name="Tiago I."/>
            <person name="Soares F."/>
            <person name="Portugal A."/>
        </authorList>
    </citation>
    <scope>NUCLEOTIDE SEQUENCE</scope>
    <source>
        <strain evidence="12">A</strain>
    </source>
</reference>
<dbReference type="InterPro" id="IPR027417">
    <property type="entry name" value="P-loop_NTPase"/>
</dbReference>
<feature type="coiled-coil region" evidence="8">
    <location>
        <begin position="180"/>
        <end position="207"/>
    </location>
</feature>
<dbReference type="Pfam" id="PF00664">
    <property type="entry name" value="ABC_membrane"/>
    <property type="match status" value="1"/>
</dbReference>
<dbReference type="InterPro" id="IPR003439">
    <property type="entry name" value="ABC_transporter-like_ATP-bd"/>
</dbReference>
<sequence length="604" mass="66037">MTDQPYTTPPTGSWAIVAPVKGKIVGAIALSVISAIAAIAALLAIPPIATELLSTSPDLDQIWVWVAMSAIAVVISFTTKVFAFSTSHLAAFNLEVILRTTLTEHLAKVPLGYITTIGSGAIKKIVQDDVKSLHAFVADSTPLIGRAYTTPVVSLIAMFVADWRLGFVTLAVLPVGMIFIQLALHDYAEKREEYDRANEQINQVVVEFVQGMQVVRTFDDGSSSFARFQRSLDRFTQITREWNEATQTSGRLGTLLFEPLPTLTIVSIVGAWLMLQGTLEFPRLLVFLLLSPRLCGAFKPIFTLSYFINQSNAGAKRIGVVLAEPILPQPGRPKYPQDASVQIKDVSFSYGVREASPQESRPALHRVSIDIPAESVTALVGPSGAGKTTLARLIPRFWDVSNGAIEIGGVDVRDMTSETLMSWVSFVFQDTFLLYDTIRNNIKLGRPNATDAEVEAAAQVAQAHEFILELPDGYDTIAGERGTRLSGGQRQRITIARAILQDNPIIVLDEATAFADPENEALIQQAIASLTTGKTVIVIAHRLPTIRSADQIVVLDQGNVVESGKHDELVSANGLYANLWKRHEEAQNWQLRTRSVEIRNFAPL</sequence>
<dbReference type="GO" id="GO:0034040">
    <property type="term" value="F:ATPase-coupled lipid transmembrane transporter activity"/>
    <property type="evidence" value="ECO:0007669"/>
    <property type="project" value="TreeGrafter"/>
</dbReference>
<dbReference type="Proteomes" id="UP000646053">
    <property type="component" value="Unassembled WGS sequence"/>
</dbReference>
<keyword evidence="5 12" id="KW-0067">ATP-binding</keyword>
<dbReference type="Gene3D" id="1.20.1560.10">
    <property type="entry name" value="ABC transporter type 1, transmembrane domain"/>
    <property type="match status" value="1"/>
</dbReference>
<dbReference type="GO" id="GO:0005524">
    <property type="term" value="F:ATP binding"/>
    <property type="evidence" value="ECO:0007669"/>
    <property type="project" value="UniProtKB-KW"/>
</dbReference>
<dbReference type="Pfam" id="PF00005">
    <property type="entry name" value="ABC_tran"/>
    <property type="match status" value="1"/>
</dbReference>